<dbReference type="Pfam" id="PF00578">
    <property type="entry name" value="AhpC-TSA"/>
    <property type="match status" value="1"/>
</dbReference>
<dbReference type="STRING" id="392333.SAMN05660860_01265"/>
<accession>A0A1G9MVG1</accession>
<dbReference type="InterPro" id="IPR036249">
    <property type="entry name" value="Thioredoxin-like_sf"/>
</dbReference>
<evidence type="ECO:0000259" key="1">
    <source>
        <dbReference type="PROSITE" id="PS51352"/>
    </source>
</evidence>
<dbReference type="PROSITE" id="PS51352">
    <property type="entry name" value="THIOREDOXIN_2"/>
    <property type="match status" value="1"/>
</dbReference>
<reference evidence="2 3" key="1">
    <citation type="submission" date="2016-10" db="EMBL/GenBank/DDBJ databases">
        <authorList>
            <person name="de Groot N.N."/>
        </authorList>
    </citation>
    <scope>NUCLEOTIDE SEQUENCE [LARGE SCALE GENOMIC DNA]</scope>
    <source>
        <strain evidence="2 3">DSM 17813</strain>
    </source>
</reference>
<dbReference type="PANTHER" id="PTHR42852:SF13">
    <property type="entry name" value="PROTEIN DIPZ"/>
    <property type="match status" value="1"/>
</dbReference>
<dbReference type="RefSeq" id="WP_052445923.1">
    <property type="nucleotide sequence ID" value="NZ_FNGU01000002.1"/>
</dbReference>
<gene>
    <name evidence="2" type="ORF">SAMN05660860_01265</name>
</gene>
<dbReference type="InterPro" id="IPR013766">
    <property type="entry name" value="Thioredoxin_domain"/>
</dbReference>
<dbReference type="InterPro" id="IPR000866">
    <property type="entry name" value="AhpC/TSA"/>
</dbReference>
<dbReference type="OrthoDB" id="9809746at2"/>
<evidence type="ECO:0000313" key="3">
    <source>
        <dbReference type="Proteomes" id="UP000182146"/>
    </source>
</evidence>
<organism evidence="2 3">
    <name type="scientific">Geoalkalibacter ferrihydriticus</name>
    <dbReference type="NCBI Taxonomy" id="392333"/>
    <lineage>
        <taxon>Bacteria</taxon>
        <taxon>Pseudomonadati</taxon>
        <taxon>Thermodesulfobacteriota</taxon>
        <taxon>Desulfuromonadia</taxon>
        <taxon>Desulfuromonadales</taxon>
        <taxon>Geoalkalibacteraceae</taxon>
        <taxon>Geoalkalibacter</taxon>
    </lineage>
</organism>
<dbReference type="GO" id="GO:0016491">
    <property type="term" value="F:oxidoreductase activity"/>
    <property type="evidence" value="ECO:0007669"/>
    <property type="project" value="InterPro"/>
</dbReference>
<sequence>MKKVISRVLVFLLALLVFSVLPVAALERGDQAPDFTLKNLDDREVSLSDYRGRIVLLKLATTWCPTCKQQTDDILRVGELLAEHEVVVLEVFVQDSERMVRRYLRGKTFPMTFEALMDNGRAHRAYNVYLIPRMLILDRDHRVYHDGGQLFEEDLRRLVKEVAALPAGE</sequence>
<dbReference type="PANTHER" id="PTHR42852">
    <property type="entry name" value="THIOL:DISULFIDE INTERCHANGE PROTEIN DSBE"/>
    <property type="match status" value="1"/>
</dbReference>
<evidence type="ECO:0000313" key="2">
    <source>
        <dbReference type="EMBL" id="SDL78114.1"/>
    </source>
</evidence>
<dbReference type="CDD" id="cd02966">
    <property type="entry name" value="TlpA_like_family"/>
    <property type="match status" value="1"/>
</dbReference>
<dbReference type="Gene3D" id="3.40.30.10">
    <property type="entry name" value="Glutaredoxin"/>
    <property type="match status" value="1"/>
</dbReference>
<dbReference type="Proteomes" id="UP000182146">
    <property type="component" value="Unassembled WGS sequence"/>
</dbReference>
<dbReference type="SUPFAM" id="SSF52833">
    <property type="entry name" value="Thioredoxin-like"/>
    <property type="match status" value="1"/>
</dbReference>
<dbReference type="EMBL" id="FNGU01000002">
    <property type="protein sequence ID" value="SDL78114.1"/>
    <property type="molecule type" value="Genomic_DNA"/>
</dbReference>
<dbReference type="GO" id="GO:0016209">
    <property type="term" value="F:antioxidant activity"/>
    <property type="evidence" value="ECO:0007669"/>
    <property type="project" value="InterPro"/>
</dbReference>
<name>A0A1G9MVG1_9BACT</name>
<proteinExistence type="predicted"/>
<dbReference type="AlphaFoldDB" id="A0A1G9MVG1"/>
<dbReference type="InterPro" id="IPR050553">
    <property type="entry name" value="Thioredoxin_ResA/DsbE_sf"/>
</dbReference>
<protein>
    <submittedName>
        <fullName evidence="2">Peroxiredoxin</fullName>
    </submittedName>
</protein>
<feature type="domain" description="Thioredoxin" evidence="1">
    <location>
        <begin position="26"/>
        <end position="164"/>
    </location>
</feature>